<evidence type="ECO:0000313" key="1">
    <source>
        <dbReference type="EMBL" id="CAG5074998.1"/>
    </source>
</evidence>
<name>A0A8J2EGK2_COTCN</name>
<dbReference type="Proteomes" id="UP000786811">
    <property type="component" value="Unassembled WGS sequence"/>
</dbReference>
<sequence>MIKGIPNYLACVSRTKELSIFDINTLQLFAGPINIPEHLSKEENQGLNDIWLKIWLPGASSASGELKSLKTQKFFFIVTGLYFTFIWDVESLKRVSSPKVIKELSSEPIYFAKHVHRGYTSDIFIEFVDDWHGTQVKFVRLIWDSRRQKISAQNVLALKNSRPDEMRSYELRDFYAENTKIMLLFKYSEKLYVTEVDVPKKSDDFIEFDIDDEEHCKLVFENADKEFISTAKIQNSDVIIAHNGYSFRVVVRKKSTNQGGYELTEYYLLCRQKFSSIVAIEYKFNNLFIFDATGSSEVYKLENASSFQRINFSTDRVTQIKNKKFFMDPNIKLVLKNGAPCLALVSTRIILFAKFS</sequence>
<keyword evidence="2" id="KW-1185">Reference proteome</keyword>
<dbReference type="AlphaFoldDB" id="A0A8J2EGK2"/>
<accession>A0A8J2EGK2</accession>
<organism evidence="1 2">
    <name type="scientific">Cotesia congregata</name>
    <name type="common">Parasitoid wasp</name>
    <name type="synonym">Apanteles congregatus</name>
    <dbReference type="NCBI Taxonomy" id="51543"/>
    <lineage>
        <taxon>Eukaryota</taxon>
        <taxon>Metazoa</taxon>
        <taxon>Ecdysozoa</taxon>
        <taxon>Arthropoda</taxon>
        <taxon>Hexapoda</taxon>
        <taxon>Insecta</taxon>
        <taxon>Pterygota</taxon>
        <taxon>Neoptera</taxon>
        <taxon>Endopterygota</taxon>
        <taxon>Hymenoptera</taxon>
        <taxon>Apocrita</taxon>
        <taxon>Ichneumonoidea</taxon>
        <taxon>Braconidae</taxon>
        <taxon>Microgastrinae</taxon>
        <taxon>Cotesia</taxon>
    </lineage>
</organism>
<gene>
    <name evidence="1" type="ORF">HICCMSTLAB_LOCUS1204</name>
</gene>
<protein>
    <submittedName>
        <fullName evidence="1">Uncharacterized protein</fullName>
    </submittedName>
</protein>
<reference evidence="1" key="1">
    <citation type="submission" date="2021-04" db="EMBL/GenBank/DDBJ databases">
        <authorList>
            <person name="Chebbi M.A.C M."/>
        </authorList>
    </citation>
    <scope>NUCLEOTIDE SEQUENCE</scope>
</reference>
<evidence type="ECO:0000313" key="2">
    <source>
        <dbReference type="Proteomes" id="UP000786811"/>
    </source>
</evidence>
<proteinExistence type="predicted"/>
<dbReference type="EMBL" id="CAJNRD030001116">
    <property type="protein sequence ID" value="CAG5074998.1"/>
    <property type="molecule type" value="Genomic_DNA"/>
</dbReference>
<comment type="caution">
    <text evidence="1">The sequence shown here is derived from an EMBL/GenBank/DDBJ whole genome shotgun (WGS) entry which is preliminary data.</text>
</comment>